<dbReference type="KEGG" id="mpp:MICPUCDRAFT_58523"/>
<protein>
    <submittedName>
        <fullName evidence="14">Glycosyltransferase family 7 protein</fullName>
    </submittedName>
</protein>
<evidence type="ECO:0000256" key="10">
    <source>
        <dbReference type="ARBA" id="ARBA00023180"/>
    </source>
</evidence>
<dbReference type="GeneID" id="9684805"/>
<evidence type="ECO:0000256" key="8">
    <source>
        <dbReference type="ARBA" id="ARBA00022989"/>
    </source>
</evidence>
<organism evidence="15">
    <name type="scientific">Micromonas pusilla (strain CCMP1545)</name>
    <name type="common">Picoplanktonic green alga</name>
    <dbReference type="NCBI Taxonomy" id="564608"/>
    <lineage>
        <taxon>Eukaryota</taxon>
        <taxon>Viridiplantae</taxon>
        <taxon>Chlorophyta</taxon>
        <taxon>Mamiellophyceae</taxon>
        <taxon>Mamiellales</taxon>
        <taxon>Mamiellaceae</taxon>
        <taxon>Micromonas</taxon>
    </lineage>
</organism>
<dbReference type="OrthoDB" id="508846at2759"/>
<comment type="subcellular location">
    <subcellularLocation>
        <location evidence="1">Membrane</location>
        <topology evidence="1">Single-pass type II membrane protein</topology>
    </subcellularLocation>
</comment>
<dbReference type="UniPathway" id="UPA00378"/>
<dbReference type="Gene3D" id="3.90.550.10">
    <property type="entry name" value="Spore Coat Polysaccharide Biosynthesis Protein SpsA, Chain A"/>
    <property type="match status" value="1"/>
</dbReference>
<dbReference type="GO" id="GO:0005794">
    <property type="term" value="C:Golgi apparatus"/>
    <property type="evidence" value="ECO:0007669"/>
    <property type="project" value="TreeGrafter"/>
</dbReference>
<keyword evidence="7" id="KW-0735">Signal-anchor</keyword>
<feature type="region of interest" description="Disordered" evidence="11">
    <location>
        <begin position="1"/>
        <end position="39"/>
    </location>
</feature>
<reference evidence="14 15" key="1">
    <citation type="journal article" date="2009" name="Science">
        <title>Green evolution and dynamic adaptations revealed by genomes of the marine picoeukaryotes Micromonas.</title>
        <authorList>
            <person name="Worden A.Z."/>
            <person name="Lee J.H."/>
            <person name="Mock T."/>
            <person name="Rouze P."/>
            <person name="Simmons M.P."/>
            <person name="Aerts A.L."/>
            <person name="Allen A.E."/>
            <person name="Cuvelier M.L."/>
            <person name="Derelle E."/>
            <person name="Everett M.V."/>
            <person name="Foulon E."/>
            <person name="Grimwood J."/>
            <person name="Gundlach H."/>
            <person name="Henrissat B."/>
            <person name="Napoli C."/>
            <person name="McDonald S.M."/>
            <person name="Parker M.S."/>
            <person name="Rombauts S."/>
            <person name="Salamov A."/>
            <person name="Von Dassow P."/>
            <person name="Badger J.H."/>
            <person name="Coutinho P.M."/>
            <person name="Demir E."/>
            <person name="Dubchak I."/>
            <person name="Gentemann C."/>
            <person name="Eikrem W."/>
            <person name="Gready J.E."/>
            <person name="John U."/>
            <person name="Lanier W."/>
            <person name="Lindquist E.A."/>
            <person name="Lucas S."/>
            <person name="Mayer K.F."/>
            <person name="Moreau H."/>
            <person name="Not F."/>
            <person name="Otillar R."/>
            <person name="Panaud O."/>
            <person name="Pangilinan J."/>
            <person name="Paulsen I."/>
            <person name="Piegu B."/>
            <person name="Poliakov A."/>
            <person name="Robbens S."/>
            <person name="Schmutz J."/>
            <person name="Toulza E."/>
            <person name="Wyss T."/>
            <person name="Zelensky A."/>
            <person name="Zhou K."/>
            <person name="Armbrust E.V."/>
            <person name="Bhattacharya D."/>
            <person name="Goodenough U.W."/>
            <person name="Van de Peer Y."/>
            <person name="Grigoriev I.V."/>
        </authorList>
    </citation>
    <scope>NUCLEOTIDE SEQUENCE [LARGE SCALE GENOMIC DNA]</scope>
    <source>
        <strain evidence="14 15">CCMP1545</strain>
    </source>
</reference>
<evidence type="ECO:0000259" key="13">
    <source>
        <dbReference type="Pfam" id="PF13733"/>
    </source>
</evidence>
<keyword evidence="5 14" id="KW-0808">Transferase</keyword>
<feature type="region of interest" description="Disordered" evidence="11">
    <location>
        <begin position="200"/>
        <end position="229"/>
    </location>
</feature>
<dbReference type="PRINTS" id="PR02050">
    <property type="entry name" value="B14GALTRFASE"/>
</dbReference>
<feature type="compositionally biased region" description="Low complexity" evidence="11">
    <location>
        <begin position="200"/>
        <end position="209"/>
    </location>
</feature>
<dbReference type="Pfam" id="PF02709">
    <property type="entry name" value="Glyco_transf_7C"/>
    <property type="match status" value="1"/>
</dbReference>
<dbReference type="Pfam" id="PF13733">
    <property type="entry name" value="Glyco_transf_7N"/>
    <property type="match status" value="1"/>
</dbReference>
<keyword evidence="15" id="KW-1185">Reference proteome</keyword>
<evidence type="ECO:0000256" key="1">
    <source>
        <dbReference type="ARBA" id="ARBA00004606"/>
    </source>
</evidence>
<dbReference type="InterPro" id="IPR027995">
    <property type="entry name" value="Galactosyl_T_N"/>
</dbReference>
<dbReference type="eggNOG" id="KOG3916">
    <property type="taxonomic scope" value="Eukaryota"/>
</dbReference>
<proteinExistence type="inferred from homology"/>
<dbReference type="RefSeq" id="XP_003059365.1">
    <property type="nucleotide sequence ID" value="XM_003059319.1"/>
</dbReference>
<feature type="domain" description="Galactosyltransferase N-terminal" evidence="13">
    <location>
        <begin position="252"/>
        <end position="331"/>
    </location>
</feature>
<dbReference type="PANTHER" id="PTHR19300">
    <property type="entry name" value="BETA-1,4-GALACTOSYLTRANSFERASE"/>
    <property type="match status" value="1"/>
</dbReference>
<sequence length="451" mass="48245">MASEPRRFVQGVPLGKPPPHVGPQPRARRDSANGWARSSRCKGGRARQAATIALALACVLVARRVVGGSFAAGEGIVASSSSAATRVAARASASERREALLRSREARGGAGDGATSDRGVDDNETAALPPLIKRACDCPECPSSSPSISSEKPSCDARVRDVEARANAWLSEVKARAERLTTLAKTDACAACGVPSHLAATESESSSSSGAGGGSARGGDADADAPLPLPDLLATTRASAPSPPAPGTRRQKEVLGVCVPYRDRRDQLEVFSAYMKQHLDAQGVPFKIYVAEQSNQSAFNRGWALNAAFMNAERDGVAYVVMHDVDMLPLRYLNDVDSFRAAPVHTAPRTVILGVNYRYDDALRRGGDVAHLSTEASQFAHRGYLPYPKYCSGAFMSTTAFYRAINGHSAKFWGWGGEDDEFCARVAKYKARSYLHWSPYDRVRAVNAVPY</sequence>
<evidence type="ECO:0000256" key="5">
    <source>
        <dbReference type="ARBA" id="ARBA00022679"/>
    </source>
</evidence>
<evidence type="ECO:0000313" key="14">
    <source>
        <dbReference type="EMBL" id="EEH56497.1"/>
    </source>
</evidence>
<evidence type="ECO:0000259" key="12">
    <source>
        <dbReference type="Pfam" id="PF02709"/>
    </source>
</evidence>
<dbReference type="EMBL" id="GG663740">
    <property type="protein sequence ID" value="EEH56497.1"/>
    <property type="molecule type" value="Genomic_DNA"/>
</dbReference>
<keyword evidence="8" id="KW-1133">Transmembrane helix</keyword>
<comment type="similarity">
    <text evidence="3">Belongs to the glycosyltransferase 7 family.</text>
</comment>
<dbReference type="InterPro" id="IPR029044">
    <property type="entry name" value="Nucleotide-diphossugar_trans"/>
</dbReference>
<evidence type="ECO:0000256" key="3">
    <source>
        <dbReference type="ARBA" id="ARBA00005735"/>
    </source>
</evidence>
<keyword evidence="6" id="KW-0812">Transmembrane</keyword>
<evidence type="ECO:0000256" key="7">
    <source>
        <dbReference type="ARBA" id="ARBA00022968"/>
    </source>
</evidence>
<feature type="compositionally biased region" description="Basic and acidic residues" evidence="11">
    <location>
        <begin position="93"/>
        <end position="107"/>
    </location>
</feature>
<feature type="region of interest" description="Disordered" evidence="11">
    <location>
        <begin position="92"/>
        <end position="124"/>
    </location>
</feature>
<name>C1MTR5_MICPC</name>
<evidence type="ECO:0000256" key="4">
    <source>
        <dbReference type="ARBA" id="ARBA00022676"/>
    </source>
</evidence>
<dbReference type="SUPFAM" id="SSF53448">
    <property type="entry name" value="Nucleotide-diphospho-sugar transferases"/>
    <property type="match status" value="1"/>
</dbReference>
<keyword evidence="4" id="KW-0328">Glycosyltransferase</keyword>
<dbReference type="PANTHER" id="PTHR19300:SF30">
    <property type="entry name" value="BETA-1,4-GALACTOSYLTRANSFERASE 7"/>
    <property type="match status" value="1"/>
</dbReference>
<dbReference type="GO" id="GO:0008378">
    <property type="term" value="F:galactosyltransferase activity"/>
    <property type="evidence" value="ECO:0007669"/>
    <property type="project" value="TreeGrafter"/>
</dbReference>
<dbReference type="Proteomes" id="UP000001876">
    <property type="component" value="Unassembled WGS sequence"/>
</dbReference>
<dbReference type="InterPro" id="IPR003859">
    <property type="entry name" value="Galactosyl_T"/>
</dbReference>
<evidence type="ECO:0000256" key="2">
    <source>
        <dbReference type="ARBA" id="ARBA00004922"/>
    </source>
</evidence>
<evidence type="ECO:0000256" key="6">
    <source>
        <dbReference type="ARBA" id="ARBA00022692"/>
    </source>
</evidence>
<dbReference type="GO" id="GO:0016020">
    <property type="term" value="C:membrane"/>
    <property type="evidence" value="ECO:0007669"/>
    <property type="project" value="UniProtKB-SubCell"/>
</dbReference>
<dbReference type="GO" id="GO:0005975">
    <property type="term" value="P:carbohydrate metabolic process"/>
    <property type="evidence" value="ECO:0007669"/>
    <property type="project" value="InterPro"/>
</dbReference>
<keyword evidence="9" id="KW-0472">Membrane</keyword>
<keyword evidence="10" id="KW-0325">Glycoprotein</keyword>
<evidence type="ECO:0000256" key="11">
    <source>
        <dbReference type="SAM" id="MobiDB-lite"/>
    </source>
</evidence>
<evidence type="ECO:0000313" key="15">
    <source>
        <dbReference type="Proteomes" id="UP000001876"/>
    </source>
</evidence>
<dbReference type="AlphaFoldDB" id="C1MTR5"/>
<gene>
    <name evidence="14" type="ORF">MICPUCDRAFT_58523</name>
</gene>
<evidence type="ECO:0000256" key="9">
    <source>
        <dbReference type="ARBA" id="ARBA00023136"/>
    </source>
</evidence>
<accession>C1MTR5</accession>
<feature type="domain" description="Galactosyltransferase C-terminal" evidence="12">
    <location>
        <begin position="382"/>
        <end position="431"/>
    </location>
</feature>
<dbReference type="InterPro" id="IPR027791">
    <property type="entry name" value="Galactosyl_T_C"/>
</dbReference>
<comment type="pathway">
    <text evidence="2">Protein modification; protein glycosylation.</text>
</comment>